<proteinExistence type="predicted"/>
<dbReference type="InterPro" id="IPR050387">
    <property type="entry name" value="Hedgehog_Signaling"/>
</dbReference>
<accession>A0A7S1T761</accession>
<sequence length="250" mass="27031">MDSILPTPQRTIPPILLGASVAPTQVSLPTPVVTPSQTVLASATDPSNQSEAVSRQPSTDNRACFPGDATVELRSGQTIAISELDVGASVRIGKSQFAEVFFFSHRSSKVKHNFVSIHTNQSRIALSGGHLVPQPGGTLAPARSVQVGDRVMIEDGSWNVVTRVEFTTGLGLYNPHTRTGTMVVNGFVVSCYTDALNAYLAHFLLLPERVAHRFESTFLGPMLHRDGHESYAARIILRLGSLLLERKFVS</sequence>
<protein>
    <recommendedName>
        <fullName evidence="2">Hint domain-containing protein</fullName>
    </recommendedName>
</protein>
<dbReference type="InterPro" id="IPR001767">
    <property type="entry name" value="Hedgehog_Hint"/>
</dbReference>
<dbReference type="InterPro" id="IPR003587">
    <property type="entry name" value="Hint_dom_N"/>
</dbReference>
<dbReference type="SUPFAM" id="SSF51294">
    <property type="entry name" value="Hedgehog/intein (Hint) domain"/>
    <property type="match status" value="1"/>
</dbReference>
<dbReference type="Gene3D" id="2.170.16.10">
    <property type="entry name" value="Hedgehog/Intein (Hint) domain"/>
    <property type="match status" value="1"/>
</dbReference>
<feature type="domain" description="Hint" evidence="2">
    <location>
        <begin position="62"/>
        <end position="155"/>
    </location>
</feature>
<dbReference type="Pfam" id="PF01079">
    <property type="entry name" value="Hint"/>
    <property type="match status" value="1"/>
</dbReference>
<dbReference type="InterPro" id="IPR036844">
    <property type="entry name" value="Hint_dom_sf"/>
</dbReference>
<gene>
    <name evidence="3" type="ORF">CCAE0312_LOCUS1302</name>
</gene>
<evidence type="ECO:0000259" key="2">
    <source>
        <dbReference type="SMART" id="SM00306"/>
    </source>
</evidence>
<feature type="region of interest" description="Disordered" evidence="1">
    <location>
        <begin position="40"/>
        <end position="62"/>
    </location>
</feature>
<organism evidence="3">
    <name type="scientific">Compsopogon caeruleus</name>
    <dbReference type="NCBI Taxonomy" id="31354"/>
    <lineage>
        <taxon>Eukaryota</taxon>
        <taxon>Rhodophyta</taxon>
        <taxon>Compsopogonophyceae</taxon>
        <taxon>Compsopogonales</taxon>
        <taxon>Compsopogonaceae</taxon>
        <taxon>Compsopogon</taxon>
    </lineage>
</organism>
<dbReference type="SMART" id="SM00306">
    <property type="entry name" value="HintN"/>
    <property type="match status" value="1"/>
</dbReference>
<dbReference type="GO" id="GO:0016540">
    <property type="term" value="P:protein autoprocessing"/>
    <property type="evidence" value="ECO:0007669"/>
    <property type="project" value="InterPro"/>
</dbReference>
<dbReference type="PANTHER" id="PTHR11889:SF31">
    <property type="entry name" value="PROTEIN HEDGEHOG"/>
    <property type="match status" value="1"/>
</dbReference>
<dbReference type="PANTHER" id="PTHR11889">
    <property type="entry name" value="HEDGEHOG"/>
    <property type="match status" value="1"/>
</dbReference>
<evidence type="ECO:0000256" key="1">
    <source>
        <dbReference type="SAM" id="MobiDB-lite"/>
    </source>
</evidence>
<reference evidence="3" key="1">
    <citation type="submission" date="2021-01" db="EMBL/GenBank/DDBJ databases">
        <authorList>
            <person name="Corre E."/>
            <person name="Pelletier E."/>
            <person name="Niang G."/>
            <person name="Scheremetjew M."/>
            <person name="Finn R."/>
            <person name="Kale V."/>
            <person name="Holt S."/>
            <person name="Cochrane G."/>
            <person name="Meng A."/>
            <person name="Brown T."/>
            <person name="Cohen L."/>
        </authorList>
    </citation>
    <scope>NUCLEOTIDE SEQUENCE</scope>
    <source>
        <strain evidence="3">SAG 36.94</strain>
    </source>
</reference>
<name>A0A7S1T761_9RHOD</name>
<evidence type="ECO:0000313" key="3">
    <source>
        <dbReference type="EMBL" id="CAD9225997.1"/>
    </source>
</evidence>
<dbReference type="EMBL" id="HBGH01002395">
    <property type="protein sequence ID" value="CAD9225997.1"/>
    <property type="molecule type" value="Transcribed_RNA"/>
</dbReference>
<dbReference type="CDD" id="cd00081">
    <property type="entry name" value="Hint"/>
    <property type="match status" value="1"/>
</dbReference>
<dbReference type="AlphaFoldDB" id="A0A7S1T761"/>
<feature type="compositionally biased region" description="Polar residues" evidence="1">
    <location>
        <begin position="40"/>
        <end position="61"/>
    </location>
</feature>